<evidence type="ECO:0000256" key="10">
    <source>
        <dbReference type="ARBA" id="ARBA00022840"/>
    </source>
</evidence>
<reference evidence="19 20" key="1">
    <citation type="submission" date="2017-04" db="EMBL/GenBank/DDBJ databases">
        <authorList>
            <person name="Afonso C.L."/>
            <person name="Miller P.J."/>
            <person name="Scott M.A."/>
            <person name="Spackman E."/>
            <person name="Goraichik I."/>
            <person name="Dimitrov K.M."/>
            <person name="Suarez D.L."/>
            <person name="Swayne D.E."/>
        </authorList>
    </citation>
    <scope>NUCLEOTIDE SEQUENCE [LARGE SCALE GENOMIC DNA]</scope>
    <source>
        <strain evidence="19 20">DSM 11270</strain>
    </source>
</reference>
<dbReference type="Gene3D" id="3.30.2130.10">
    <property type="entry name" value="VC0802-like"/>
    <property type="match status" value="1"/>
</dbReference>
<dbReference type="RefSeq" id="WP_084054045.1">
    <property type="nucleotide sequence ID" value="NZ_FWWT01000022.1"/>
</dbReference>
<dbReference type="Proteomes" id="UP000192731">
    <property type="component" value="Unassembled WGS sequence"/>
</dbReference>
<dbReference type="GO" id="GO:0005829">
    <property type="term" value="C:cytosol"/>
    <property type="evidence" value="ECO:0007669"/>
    <property type="project" value="TreeGrafter"/>
</dbReference>
<evidence type="ECO:0000256" key="11">
    <source>
        <dbReference type="ARBA" id="ARBA00022915"/>
    </source>
</evidence>
<sequence length="407" mass="44051">MKLIVQKFGGTSVSTKENRDLVAKKITSAKQEGYGVIVVVSAMGRKGDPYATDTLMSFVRNNSSEEVNPRELDLLLSCGEVISAVLLSEVLKTKGHEAIVLNGAQAGIITDDSFNNAKILKVKPEKIYNYLNDNKIVIVTGFQGVTEDGEMTTLGRGGSDTTAAALGVAVDAEFVDIYTDVDGIKTADPRIVKDAKTLDVITYTEICNLAHEGARVIHPRAVQIAMQKDIPLRIKCTFSDNPGTLVNNLGKRSNTVEIFGDRIITGIAHVANVTQLKISIDNQDRDKNTQLSLFNTLASNRISVDFININPDRIIFTVQENQTKNAIKLIENLGIKVNALVGCAKISSIGANMAGVPGVMASIVDSLTNEDIEILQTADSHTTIWCLVHGKDMENAVIALHNKFKLS</sequence>
<evidence type="ECO:0000256" key="3">
    <source>
        <dbReference type="ARBA" id="ARBA00004986"/>
    </source>
</evidence>
<comment type="pathway">
    <text evidence="2 16">Amino-acid biosynthesis; L-lysine biosynthesis via DAP pathway; (S)-tetrahydrodipicolinate from L-aspartate: step 1/4.</text>
</comment>
<evidence type="ECO:0000259" key="18">
    <source>
        <dbReference type="Pfam" id="PF13840"/>
    </source>
</evidence>
<feature type="domain" description="CASTOR ACT" evidence="18">
    <location>
        <begin position="342"/>
        <end position="402"/>
    </location>
</feature>
<dbReference type="Gene3D" id="3.40.1160.10">
    <property type="entry name" value="Acetylglutamate kinase-like"/>
    <property type="match status" value="1"/>
</dbReference>
<evidence type="ECO:0000256" key="15">
    <source>
        <dbReference type="RuleBase" id="RU003448"/>
    </source>
</evidence>
<feature type="binding site" evidence="14">
    <location>
        <position position="52"/>
    </location>
    <ligand>
        <name>substrate</name>
    </ligand>
</feature>
<protein>
    <recommendedName>
        <fullName evidence="15">Aspartokinase</fullName>
        <ecNumber evidence="15">2.7.2.4</ecNumber>
    </recommendedName>
</protein>
<evidence type="ECO:0000256" key="7">
    <source>
        <dbReference type="ARBA" id="ARBA00022679"/>
    </source>
</evidence>
<dbReference type="STRING" id="656914.SAMN00017405_0228"/>
<comment type="pathway">
    <text evidence="4 16">Amino-acid biosynthesis; L-threonine biosynthesis; L-threonine from L-aspartate: step 1/5.</text>
</comment>
<evidence type="ECO:0000256" key="6">
    <source>
        <dbReference type="ARBA" id="ARBA00022605"/>
    </source>
</evidence>
<dbReference type="InterPro" id="IPR027795">
    <property type="entry name" value="CASTOR_ACT_dom"/>
</dbReference>
<feature type="binding site" evidence="14">
    <location>
        <position position="190"/>
    </location>
    <ligand>
        <name>ATP</name>
        <dbReference type="ChEBI" id="CHEBI:30616"/>
    </ligand>
</feature>
<evidence type="ECO:0000256" key="14">
    <source>
        <dbReference type="PIRSR" id="PIRSR000726-1"/>
    </source>
</evidence>
<feature type="binding site" evidence="14">
    <location>
        <begin position="179"/>
        <end position="180"/>
    </location>
    <ligand>
        <name>ATP</name>
        <dbReference type="ChEBI" id="CHEBI:30616"/>
    </ligand>
</feature>
<dbReference type="InterPro" id="IPR036393">
    <property type="entry name" value="AceGlu_kinase-like_sf"/>
</dbReference>
<dbReference type="GO" id="GO:0005524">
    <property type="term" value="F:ATP binding"/>
    <property type="evidence" value="ECO:0007669"/>
    <property type="project" value="UniProtKB-KW"/>
</dbReference>
<keyword evidence="6 16" id="KW-0028">Amino-acid biosynthesis</keyword>
<accession>A0A1W1VMI6</accession>
<organism evidence="19 20">
    <name type="scientific">Desulfonispora thiosulfatigenes DSM 11270</name>
    <dbReference type="NCBI Taxonomy" id="656914"/>
    <lineage>
        <taxon>Bacteria</taxon>
        <taxon>Bacillati</taxon>
        <taxon>Bacillota</taxon>
        <taxon>Clostridia</taxon>
        <taxon>Eubacteriales</taxon>
        <taxon>Peptococcaceae</taxon>
        <taxon>Desulfonispora</taxon>
    </lineage>
</organism>
<evidence type="ECO:0000256" key="16">
    <source>
        <dbReference type="RuleBase" id="RU004249"/>
    </source>
</evidence>
<dbReference type="FunFam" id="3.40.1160.10:FF:000002">
    <property type="entry name" value="Aspartokinase"/>
    <property type="match status" value="1"/>
</dbReference>
<evidence type="ECO:0000313" key="20">
    <source>
        <dbReference type="Proteomes" id="UP000192731"/>
    </source>
</evidence>
<dbReference type="GO" id="GO:0009089">
    <property type="term" value="P:lysine biosynthetic process via diaminopimelate"/>
    <property type="evidence" value="ECO:0007669"/>
    <property type="project" value="UniProtKB-UniPathway"/>
</dbReference>
<dbReference type="PANTHER" id="PTHR21499">
    <property type="entry name" value="ASPARTATE KINASE"/>
    <property type="match status" value="1"/>
</dbReference>
<dbReference type="GO" id="GO:0009090">
    <property type="term" value="P:homoserine biosynthetic process"/>
    <property type="evidence" value="ECO:0007669"/>
    <property type="project" value="TreeGrafter"/>
</dbReference>
<keyword evidence="11" id="KW-0220">Diaminopimelate biosynthesis</keyword>
<evidence type="ECO:0000256" key="8">
    <source>
        <dbReference type="ARBA" id="ARBA00022741"/>
    </source>
</evidence>
<keyword evidence="12" id="KW-0457">Lysine biosynthesis</keyword>
<dbReference type="UniPathway" id="UPA00051">
    <property type="reaction ID" value="UER00462"/>
</dbReference>
<dbReference type="PANTHER" id="PTHR21499:SF3">
    <property type="entry name" value="ASPARTOKINASE"/>
    <property type="match status" value="1"/>
</dbReference>
<dbReference type="UniPathway" id="UPA00034">
    <property type="reaction ID" value="UER00015"/>
</dbReference>
<dbReference type="InterPro" id="IPR045865">
    <property type="entry name" value="ACT-like_dom_sf"/>
</dbReference>
<feature type="domain" description="Aspartate/glutamate/uridylate kinase" evidence="17">
    <location>
        <begin position="2"/>
        <end position="235"/>
    </location>
</feature>
<gene>
    <name evidence="19" type="ORF">SAMN00017405_0228</name>
</gene>
<evidence type="ECO:0000256" key="4">
    <source>
        <dbReference type="ARBA" id="ARBA00005139"/>
    </source>
</evidence>
<dbReference type="InterPro" id="IPR018042">
    <property type="entry name" value="Aspartate_kinase_CS"/>
</dbReference>
<dbReference type="InterPro" id="IPR005260">
    <property type="entry name" value="Asp_kin_monofn"/>
</dbReference>
<dbReference type="Pfam" id="PF13840">
    <property type="entry name" value="ACT_7"/>
    <property type="match status" value="1"/>
</dbReference>
<dbReference type="PIRSF" id="PIRSF000726">
    <property type="entry name" value="Asp_kin"/>
    <property type="match status" value="1"/>
</dbReference>
<dbReference type="EMBL" id="FWWT01000022">
    <property type="protein sequence ID" value="SMB94538.1"/>
    <property type="molecule type" value="Genomic_DNA"/>
</dbReference>
<dbReference type="SUPFAM" id="SSF55021">
    <property type="entry name" value="ACT-like"/>
    <property type="match status" value="2"/>
</dbReference>
<evidence type="ECO:0000256" key="12">
    <source>
        <dbReference type="ARBA" id="ARBA00023154"/>
    </source>
</evidence>
<dbReference type="AlphaFoldDB" id="A0A1W1VMI6"/>
<dbReference type="NCBIfam" id="NF006068">
    <property type="entry name" value="PRK08210.1"/>
    <property type="match status" value="1"/>
</dbReference>
<feature type="binding site" evidence="14">
    <location>
        <position position="80"/>
    </location>
    <ligand>
        <name>substrate</name>
    </ligand>
</feature>
<dbReference type="UniPathway" id="UPA00050">
    <property type="reaction ID" value="UER00461"/>
</dbReference>
<dbReference type="PROSITE" id="PS00324">
    <property type="entry name" value="ASPARTOKINASE"/>
    <property type="match status" value="1"/>
</dbReference>
<comment type="catalytic activity">
    <reaction evidence="13 15">
        <text>L-aspartate + ATP = 4-phospho-L-aspartate + ADP</text>
        <dbReference type="Rhea" id="RHEA:23776"/>
        <dbReference type="ChEBI" id="CHEBI:29991"/>
        <dbReference type="ChEBI" id="CHEBI:30616"/>
        <dbReference type="ChEBI" id="CHEBI:57535"/>
        <dbReference type="ChEBI" id="CHEBI:456216"/>
        <dbReference type="EC" id="2.7.2.4"/>
    </reaction>
</comment>
<evidence type="ECO:0000313" key="19">
    <source>
        <dbReference type="EMBL" id="SMB94538.1"/>
    </source>
</evidence>
<keyword evidence="9 15" id="KW-0418">Kinase</keyword>
<dbReference type="GO" id="GO:0019877">
    <property type="term" value="P:diaminopimelate biosynthetic process"/>
    <property type="evidence" value="ECO:0007669"/>
    <property type="project" value="UniProtKB-KW"/>
</dbReference>
<feature type="binding site" evidence="14">
    <location>
        <begin position="7"/>
        <end position="10"/>
    </location>
    <ligand>
        <name>ATP</name>
        <dbReference type="ChEBI" id="CHEBI:30616"/>
    </ligand>
</feature>
<dbReference type="GO" id="GO:0009088">
    <property type="term" value="P:threonine biosynthetic process"/>
    <property type="evidence" value="ECO:0007669"/>
    <property type="project" value="UniProtKB-UniPathway"/>
</dbReference>
<dbReference type="InterPro" id="IPR001341">
    <property type="entry name" value="Asp_kinase"/>
</dbReference>
<comment type="similarity">
    <text evidence="5 15">Belongs to the aspartokinase family.</text>
</comment>
<evidence type="ECO:0000256" key="9">
    <source>
        <dbReference type="ARBA" id="ARBA00022777"/>
    </source>
</evidence>
<dbReference type="SUPFAM" id="SSF53633">
    <property type="entry name" value="Carbamate kinase-like"/>
    <property type="match status" value="1"/>
</dbReference>
<evidence type="ECO:0000256" key="2">
    <source>
        <dbReference type="ARBA" id="ARBA00004766"/>
    </source>
</evidence>
<name>A0A1W1VMI6_DESTI</name>
<evidence type="ECO:0000256" key="5">
    <source>
        <dbReference type="ARBA" id="ARBA00010122"/>
    </source>
</evidence>
<dbReference type="NCBIfam" id="TIGR00656">
    <property type="entry name" value="asp_kin_monofn"/>
    <property type="match status" value="1"/>
</dbReference>
<dbReference type="Pfam" id="PF00696">
    <property type="entry name" value="AA_kinase"/>
    <property type="match status" value="1"/>
</dbReference>
<dbReference type="InterPro" id="IPR001048">
    <property type="entry name" value="Asp/Glu/Uridylate_kinase"/>
</dbReference>
<keyword evidence="20" id="KW-1185">Reference proteome</keyword>
<dbReference type="OrthoDB" id="9799110at2"/>
<evidence type="ECO:0000256" key="1">
    <source>
        <dbReference type="ARBA" id="ARBA00003121"/>
    </source>
</evidence>
<dbReference type="NCBIfam" id="TIGR00657">
    <property type="entry name" value="asp_kinases"/>
    <property type="match status" value="1"/>
</dbReference>
<dbReference type="GO" id="GO:0004072">
    <property type="term" value="F:aspartate kinase activity"/>
    <property type="evidence" value="ECO:0007669"/>
    <property type="project" value="UniProtKB-EC"/>
</dbReference>
<keyword evidence="10 14" id="KW-0067">ATP-binding</keyword>
<comment type="pathway">
    <text evidence="3 16">Amino-acid biosynthesis; L-methionine biosynthesis via de novo pathway; L-homoserine from L-aspartate: step 1/3.</text>
</comment>
<evidence type="ECO:0000259" key="17">
    <source>
        <dbReference type="Pfam" id="PF00696"/>
    </source>
</evidence>
<keyword evidence="7 15" id="KW-0808">Transferase</keyword>
<evidence type="ECO:0000256" key="13">
    <source>
        <dbReference type="ARBA" id="ARBA00047872"/>
    </source>
</evidence>
<keyword evidence="8 14" id="KW-0547">Nucleotide-binding</keyword>
<comment type="function">
    <text evidence="1">Catalyzes the phosphorylation of the beta-carboxyl group of aspartic acid with ATP to yield 4-phospho-L-aspartate, which is involved in the branched biosynthetic pathway leading to the biosynthesis of amino acids threonine, isoleucine and methionine.</text>
</comment>
<dbReference type="EC" id="2.7.2.4" evidence="15"/>
<proteinExistence type="inferred from homology"/>